<sequence length="186" mass="21404">MINKKKISLLFLSIMTLLMFSSCISAEFIDQAEVKPVNVTLSYEDGTATQYEGDRGLKNLTFTDELTGKHYSIYTKDMIRTLAYLTKRTFKFNDSIRVNYGSYDNETYYVTKLYYKDGTYMSELSASRSDLSAEEKSYFDNYEDEREEYLAKLSGEDSSPTYTTHSDHKKSGIVVGTRGIGYYRSL</sequence>
<reference evidence="1 2" key="1">
    <citation type="submission" date="2016-04" db="EMBL/GenBank/DDBJ databases">
        <title>Genome sequence of Methanosphaera cuniculi DSM 4103.</title>
        <authorList>
            <person name="Poehlein A."/>
            <person name="Seedorf H."/>
            <person name="Daniel R."/>
        </authorList>
    </citation>
    <scope>NUCLEOTIDE SEQUENCE [LARGE SCALE GENOMIC DNA]</scope>
    <source>
        <strain evidence="1 2">DSM 4103</strain>
    </source>
</reference>
<dbReference type="EMBL" id="LWMS01000044">
    <property type="protein sequence ID" value="PWL07793.1"/>
    <property type="molecule type" value="Genomic_DNA"/>
</dbReference>
<dbReference type="PROSITE" id="PS51257">
    <property type="entry name" value="PROKAR_LIPOPROTEIN"/>
    <property type="match status" value="1"/>
</dbReference>
<dbReference type="RefSeq" id="WP_143744844.1">
    <property type="nucleotide sequence ID" value="NZ_CAUHCB010000017.1"/>
</dbReference>
<gene>
    <name evidence="1" type="ORF">MSCUN_13240</name>
</gene>
<evidence type="ECO:0000313" key="2">
    <source>
        <dbReference type="Proteomes" id="UP000246004"/>
    </source>
</evidence>
<dbReference type="Proteomes" id="UP000246004">
    <property type="component" value="Unassembled WGS sequence"/>
</dbReference>
<proteinExistence type="predicted"/>
<accession>A0A2V2BQH2</accession>
<name>A0A2V2BQH2_9EURY</name>
<comment type="caution">
    <text evidence="1">The sequence shown here is derived from an EMBL/GenBank/DDBJ whole genome shotgun (WGS) entry which is preliminary data.</text>
</comment>
<dbReference type="AlphaFoldDB" id="A0A2V2BQH2"/>
<evidence type="ECO:0008006" key="3">
    <source>
        <dbReference type="Google" id="ProtNLM"/>
    </source>
</evidence>
<evidence type="ECO:0000313" key="1">
    <source>
        <dbReference type="EMBL" id="PWL07793.1"/>
    </source>
</evidence>
<protein>
    <recommendedName>
        <fullName evidence="3">Lipoprotein</fullName>
    </recommendedName>
</protein>
<organism evidence="1 2">
    <name type="scientific">Methanosphaera cuniculi</name>
    <dbReference type="NCBI Taxonomy" id="1077256"/>
    <lineage>
        <taxon>Archaea</taxon>
        <taxon>Methanobacteriati</taxon>
        <taxon>Methanobacteriota</taxon>
        <taxon>Methanomada group</taxon>
        <taxon>Methanobacteria</taxon>
        <taxon>Methanobacteriales</taxon>
        <taxon>Methanobacteriaceae</taxon>
        <taxon>Methanosphaera</taxon>
    </lineage>
</organism>